<dbReference type="InterPro" id="IPR020807">
    <property type="entry name" value="PKS_DH"/>
</dbReference>
<dbReference type="PROSITE" id="PS00012">
    <property type="entry name" value="PHOSPHOPANTETHEINE"/>
    <property type="match status" value="3"/>
</dbReference>
<keyword evidence="5" id="KW-0808">Transferase</keyword>
<reference evidence="15 16" key="1">
    <citation type="submission" date="2016-12" db="EMBL/GenBank/DDBJ databases">
        <title>Amycolatopsis keratiniphila subsp. keratiniphila genome sequencing and assembly.</title>
        <authorList>
            <person name="Mayilraj S."/>
            <person name="Kaur N."/>
        </authorList>
    </citation>
    <scope>NUCLEOTIDE SEQUENCE [LARGE SCALE GENOMIC DNA]</scope>
    <source>
        <strain evidence="15 16">DSM 44409</strain>
    </source>
</reference>
<keyword evidence="7" id="KW-0045">Antibiotic biosynthesis</keyword>
<evidence type="ECO:0000259" key="14">
    <source>
        <dbReference type="PROSITE" id="PS52019"/>
    </source>
</evidence>
<dbReference type="InterPro" id="IPR042104">
    <property type="entry name" value="PKS_dehydratase_sf"/>
</dbReference>
<feature type="active site" description="Proton donor; for dehydratase activity" evidence="10">
    <location>
        <position position="4433"/>
    </location>
</feature>
<evidence type="ECO:0000256" key="7">
    <source>
        <dbReference type="ARBA" id="ARBA00023194"/>
    </source>
</evidence>
<keyword evidence="8" id="KW-0511">Multifunctional enzyme</keyword>
<evidence type="ECO:0000256" key="11">
    <source>
        <dbReference type="SAM" id="MobiDB-lite"/>
    </source>
</evidence>
<feature type="active site" description="Proton acceptor; for dehydratase activity" evidence="10">
    <location>
        <position position="2616"/>
    </location>
</feature>
<dbReference type="GO" id="GO:0033068">
    <property type="term" value="P:macrolide biosynthetic process"/>
    <property type="evidence" value="ECO:0007669"/>
    <property type="project" value="UniProtKB-ARBA"/>
</dbReference>
<gene>
    <name evidence="15" type="ORF">AVR91_0242135</name>
</gene>
<feature type="domain" description="PKS/mFAS DH" evidence="14">
    <location>
        <begin position="2584"/>
        <end position="2854"/>
    </location>
</feature>
<evidence type="ECO:0000256" key="9">
    <source>
        <dbReference type="ARBA" id="ARBA00023315"/>
    </source>
</evidence>
<dbReference type="SMART" id="SM01294">
    <property type="entry name" value="PKS_PP_betabranch"/>
    <property type="match status" value="3"/>
</dbReference>
<dbReference type="GO" id="GO:0006633">
    <property type="term" value="P:fatty acid biosynthetic process"/>
    <property type="evidence" value="ECO:0007669"/>
    <property type="project" value="InterPro"/>
</dbReference>
<dbReference type="PROSITE" id="PS52019">
    <property type="entry name" value="PKS_MFAS_DH"/>
    <property type="match status" value="3"/>
</dbReference>
<name>A0A1W2LG01_9PSEU</name>
<dbReference type="Gene3D" id="3.40.366.10">
    <property type="entry name" value="Malonyl-Coenzyme A Acyl Carrier Protein, domain 2"/>
    <property type="match status" value="3"/>
</dbReference>
<feature type="active site" description="Proton donor; for dehydratase activity" evidence="10">
    <location>
        <position position="2778"/>
    </location>
</feature>
<dbReference type="GO" id="GO:0004312">
    <property type="term" value="F:fatty acid synthase activity"/>
    <property type="evidence" value="ECO:0007669"/>
    <property type="project" value="TreeGrafter"/>
</dbReference>
<dbReference type="InterPro" id="IPR050091">
    <property type="entry name" value="PKS_NRPS_Biosynth_Enz"/>
</dbReference>
<dbReference type="InterPro" id="IPR049552">
    <property type="entry name" value="PKS_DH_N"/>
</dbReference>
<feature type="domain" description="Ketosynthase family 3 (KS3)" evidence="13">
    <location>
        <begin position="1723"/>
        <end position="2145"/>
    </location>
</feature>
<dbReference type="SUPFAM" id="SSF52151">
    <property type="entry name" value="FabD/lysophospholipase-like"/>
    <property type="match status" value="3"/>
</dbReference>
<dbReference type="Gene3D" id="1.10.1200.10">
    <property type="entry name" value="ACP-like"/>
    <property type="match status" value="3"/>
</dbReference>
<dbReference type="PANTHER" id="PTHR43775">
    <property type="entry name" value="FATTY ACID SYNTHASE"/>
    <property type="match status" value="1"/>
</dbReference>
<dbReference type="PANTHER" id="PTHR43775:SF51">
    <property type="entry name" value="INACTIVE PHENOLPHTHIOCEROL SYNTHESIS POLYKETIDE SYNTHASE TYPE I PKS1-RELATED"/>
    <property type="match status" value="1"/>
</dbReference>
<dbReference type="InterPro" id="IPR009081">
    <property type="entry name" value="PP-bd_ACP"/>
</dbReference>
<dbReference type="InterPro" id="IPR001227">
    <property type="entry name" value="Ac_transferase_dom_sf"/>
</dbReference>
<dbReference type="Pfam" id="PF00550">
    <property type="entry name" value="PP-binding"/>
    <property type="match status" value="3"/>
</dbReference>
<dbReference type="Pfam" id="PF14765">
    <property type="entry name" value="PS-DH"/>
    <property type="match status" value="3"/>
</dbReference>
<dbReference type="SMART" id="SM00823">
    <property type="entry name" value="PKS_PP"/>
    <property type="match status" value="3"/>
</dbReference>
<dbReference type="PROSITE" id="PS00606">
    <property type="entry name" value="KS3_1"/>
    <property type="match status" value="3"/>
</dbReference>
<dbReference type="GO" id="GO:0031177">
    <property type="term" value="F:phosphopantetheine binding"/>
    <property type="evidence" value="ECO:0007669"/>
    <property type="project" value="InterPro"/>
</dbReference>
<dbReference type="InterPro" id="IPR036736">
    <property type="entry name" value="ACP-like_sf"/>
</dbReference>
<accession>A0A1W2LG01</accession>
<dbReference type="SMART" id="SM00826">
    <property type="entry name" value="PKS_DH"/>
    <property type="match status" value="3"/>
</dbReference>
<feature type="region of interest" description="Disordered" evidence="11">
    <location>
        <begin position="1"/>
        <end position="26"/>
    </location>
</feature>
<dbReference type="FunFam" id="1.10.1200.10:FF:000007">
    <property type="entry name" value="Probable polyketide synthase pks17"/>
    <property type="match status" value="3"/>
</dbReference>
<feature type="region of interest" description="C-terminal hotdog fold" evidence="10">
    <location>
        <begin position="1080"/>
        <end position="1217"/>
    </location>
</feature>
<dbReference type="EMBL" id="LQMT02000062">
    <property type="protein sequence ID" value="ONF61755.1"/>
    <property type="molecule type" value="Genomic_DNA"/>
</dbReference>
<keyword evidence="9" id="KW-0012">Acyltransferase</keyword>
<feature type="active site" description="Proton acceptor; for dehydratase activity" evidence="10">
    <location>
        <position position="977"/>
    </location>
</feature>
<feature type="region of interest" description="N-terminal hotdog fold" evidence="10">
    <location>
        <begin position="945"/>
        <end position="1068"/>
    </location>
</feature>
<feature type="active site" description="Proton acceptor; for dehydratase activity" evidence="10">
    <location>
        <position position="4273"/>
    </location>
</feature>
<feature type="region of interest" description="C-terminal hotdog fold" evidence="10">
    <location>
        <begin position="4374"/>
        <end position="4516"/>
    </location>
</feature>
<feature type="domain" description="Carrier" evidence="12">
    <location>
        <begin position="3267"/>
        <end position="3342"/>
    </location>
</feature>
<proteinExistence type="predicted"/>
<dbReference type="FunFam" id="3.40.47.10:FF:000019">
    <property type="entry name" value="Polyketide synthase type I"/>
    <property type="match status" value="3"/>
</dbReference>
<dbReference type="InterPro" id="IPR014030">
    <property type="entry name" value="Ketoacyl_synth_N"/>
</dbReference>
<dbReference type="Pfam" id="PF00698">
    <property type="entry name" value="Acyl_transf_1"/>
    <property type="match status" value="3"/>
</dbReference>
<feature type="domain" description="PKS/mFAS DH" evidence="14">
    <location>
        <begin position="4241"/>
        <end position="4516"/>
    </location>
</feature>
<dbReference type="InterPro" id="IPR014043">
    <property type="entry name" value="Acyl_transferase_dom"/>
</dbReference>
<keyword evidence="3" id="KW-0596">Phosphopantetheine</keyword>
<dbReference type="Gene3D" id="3.40.50.720">
    <property type="entry name" value="NAD(P)-binding Rossmann-like Domain"/>
    <property type="match status" value="3"/>
</dbReference>
<dbReference type="Pfam" id="PF22953">
    <property type="entry name" value="SpnB_Rossmann"/>
    <property type="match status" value="3"/>
</dbReference>
<evidence type="ECO:0000256" key="1">
    <source>
        <dbReference type="ARBA" id="ARBA00001957"/>
    </source>
</evidence>
<feature type="domain" description="PKS/mFAS DH" evidence="14">
    <location>
        <begin position="945"/>
        <end position="1217"/>
    </location>
</feature>
<feature type="region of interest" description="N-terminal hotdog fold" evidence="10">
    <location>
        <begin position="2584"/>
        <end position="2706"/>
    </location>
</feature>
<dbReference type="Pfam" id="PF21089">
    <property type="entry name" value="PKS_DH_N"/>
    <property type="match status" value="3"/>
</dbReference>
<dbReference type="InterPro" id="IPR020841">
    <property type="entry name" value="PKS_Beta-ketoAc_synthase_dom"/>
</dbReference>
<dbReference type="SUPFAM" id="SSF53901">
    <property type="entry name" value="Thiolase-like"/>
    <property type="match status" value="3"/>
</dbReference>
<dbReference type="InterPro" id="IPR014031">
    <property type="entry name" value="Ketoacyl_synth_C"/>
</dbReference>
<dbReference type="InterPro" id="IPR057326">
    <property type="entry name" value="KR_dom"/>
</dbReference>
<evidence type="ECO:0000256" key="2">
    <source>
        <dbReference type="ARBA" id="ARBA00004792"/>
    </source>
</evidence>
<dbReference type="Pfam" id="PF00109">
    <property type="entry name" value="ketoacyl-synt"/>
    <property type="match status" value="3"/>
</dbReference>
<dbReference type="Proteomes" id="UP000076660">
    <property type="component" value="Unassembled WGS sequence"/>
</dbReference>
<dbReference type="InterPro" id="IPR049551">
    <property type="entry name" value="PKS_DH_C"/>
</dbReference>
<dbReference type="InterPro" id="IPR013968">
    <property type="entry name" value="PKS_KR"/>
</dbReference>
<feature type="region of interest" description="C-terminal hotdog fold" evidence="10">
    <location>
        <begin position="2717"/>
        <end position="2854"/>
    </location>
</feature>
<dbReference type="SMART" id="SM00827">
    <property type="entry name" value="PKS_AT"/>
    <property type="match status" value="3"/>
</dbReference>
<feature type="domain" description="Ketosynthase family 3 (KS3)" evidence="13">
    <location>
        <begin position="75"/>
        <end position="501"/>
    </location>
</feature>
<evidence type="ECO:0000256" key="5">
    <source>
        <dbReference type="ARBA" id="ARBA00022679"/>
    </source>
</evidence>
<dbReference type="SMART" id="SM00825">
    <property type="entry name" value="PKS_KS"/>
    <property type="match status" value="3"/>
</dbReference>
<feature type="active site" description="Proton donor; for dehydratase activity" evidence="10">
    <location>
        <position position="1141"/>
    </location>
</feature>
<dbReference type="Pfam" id="PF02801">
    <property type="entry name" value="Ketoacyl-synt_C"/>
    <property type="match status" value="3"/>
</dbReference>
<keyword evidence="4" id="KW-0597">Phosphoprotein</keyword>
<evidence type="ECO:0000256" key="8">
    <source>
        <dbReference type="ARBA" id="ARBA00023268"/>
    </source>
</evidence>
<evidence type="ECO:0000256" key="4">
    <source>
        <dbReference type="ARBA" id="ARBA00022553"/>
    </source>
</evidence>
<dbReference type="CDD" id="cd00833">
    <property type="entry name" value="PKS"/>
    <property type="match status" value="3"/>
</dbReference>
<evidence type="ECO:0000259" key="12">
    <source>
        <dbReference type="PROSITE" id="PS50075"/>
    </source>
</evidence>
<dbReference type="InterPro" id="IPR036291">
    <property type="entry name" value="NAD(P)-bd_dom_sf"/>
</dbReference>
<dbReference type="Pfam" id="PF08659">
    <property type="entry name" value="KR"/>
    <property type="match status" value="3"/>
</dbReference>
<protein>
    <recommendedName>
        <fullName evidence="17">SDR family NAD(P)-dependent oxidoreductase</fullName>
    </recommendedName>
</protein>
<dbReference type="PROSITE" id="PS52004">
    <property type="entry name" value="KS3_2"/>
    <property type="match status" value="3"/>
</dbReference>
<dbReference type="SUPFAM" id="SSF47336">
    <property type="entry name" value="ACP-like"/>
    <property type="match status" value="3"/>
</dbReference>
<dbReference type="Gene3D" id="3.30.70.3290">
    <property type="match status" value="3"/>
</dbReference>
<comment type="pathway">
    <text evidence="2">Antibiotic biosynthesis.</text>
</comment>
<dbReference type="InterPro" id="IPR016036">
    <property type="entry name" value="Malonyl_transacylase_ACP-bd"/>
</dbReference>
<comment type="cofactor">
    <cofactor evidence="1">
        <name>pantetheine 4'-phosphate</name>
        <dbReference type="ChEBI" id="CHEBI:47942"/>
    </cofactor>
</comment>
<feature type="region of interest" description="N-terminal hotdog fold" evidence="10">
    <location>
        <begin position="4241"/>
        <end position="4362"/>
    </location>
</feature>
<keyword evidence="6" id="KW-0677">Repeat</keyword>
<dbReference type="InterPro" id="IPR016039">
    <property type="entry name" value="Thiolase-like"/>
</dbReference>
<comment type="caution">
    <text evidence="15">The sequence shown here is derived from an EMBL/GenBank/DDBJ whole genome shotgun (WGS) entry which is preliminary data.</text>
</comment>
<evidence type="ECO:0000259" key="13">
    <source>
        <dbReference type="PROSITE" id="PS52004"/>
    </source>
</evidence>
<dbReference type="InterPro" id="IPR015083">
    <property type="entry name" value="NorB/c/GfsB-D-like_docking"/>
</dbReference>
<dbReference type="InterPro" id="IPR055123">
    <property type="entry name" value="SpnB-like_Rossmann"/>
</dbReference>
<feature type="domain" description="Carrier" evidence="12">
    <location>
        <begin position="1629"/>
        <end position="1704"/>
    </location>
</feature>
<dbReference type="Pfam" id="PF16197">
    <property type="entry name" value="KAsynt_C_assoc"/>
    <property type="match status" value="3"/>
</dbReference>
<dbReference type="SMART" id="SM00822">
    <property type="entry name" value="PKS_KR"/>
    <property type="match status" value="3"/>
</dbReference>
<evidence type="ECO:0000313" key="16">
    <source>
        <dbReference type="Proteomes" id="UP000076660"/>
    </source>
</evidence>
<dbReference type="Pfam" id="PF08990">
    <property type="entry name" value="Docking"/>
    <property type="match status" value="1"/>
</dbReference>
<dbReference type="PROSITE" id="PS50075">
    <property type="entry name" value="CARRIER"/>
    <property type="match status" value="3"/>
</dbReference>
<dbReference type="CDD" id="cd08956">
    <property type="entry name" value="KR_3_FAS_SDR_x"/>
    <property type="match status" value="3"/>
</dbReference>
<evidence type="ECO:0008006" key="17">
    <source>
        <dbReference type="Google" id="ProtNLM"/>
    </source>
</evidence>
<dbReference type="InterPro" id="IPR016035">
    <property type="entry name" value="Acyl_Trfase/lysoPLipase"/>
</dbReference>
<dbReference type="SUPFAM" id="SSF51735">
    <property type="entry name" value="NAD(P)-binding Rossmann-fold domains"/>
    <property type="match status" value="6"/>
</dbReference>
<dbReference type="GO" id="GO:0004315">
    <property type="term" value="F:3-oxoacyl-[acyl-carrier-protein] synthase activity"/>
    <property type="evidence" value="ECO:0007669"/>
    <property type="project" value="InterPro"/>
</dbReference>
<dbReference type="InterPro" id="IPR032821">
    <property type="entry name" value="PKS_assoc"/>
</dbReference>
<evidence type="ECO:0000256" key="10">
    <source>
        <dbReference type="PROSITE-ProRule" id="PRU01363"/>
    </source>
</evidence>
<evidence type="ECO:0000313" key="15">
    <source>
        <dbReference type="EMBL" id="ONF61755.1"/>
    </source>
</evidence>
<sequence>MDRRARRRGRRLAGVGHRGRTVRPARSRTRRVLTRLILGDPSVANEDKYLDYLKRATADLRETRRRLKEAEDRGHEPIAIIGMACRFPGGVRSPEDLWQLVAEGRDGISGFPADRGWDLSALYDPTGEKPGTSYCREGGFLDGAGEFDPAFFGISPREALAMDPQQRLLLEISWETFERAGIDPGSLRGSRTGVFAGVMYHDYVSRLAAIPEELEGYLGTGNSGSVVSGRVAYTFGLEGPAVTIDTACSSSLVALHLAAQALRQGECSMALAGGVAVMSTPDTFVDFSRQRGLAADGRCKSYSDGADGTSWAEGVGMLLVEKLSDAQRLGHEVLAVVSGSAVNQDGASSGLSVPNGPSQQRVIRQALENARLSAGQIDVVEGHGTGTTLGDPIEAQALLATYGREKSVDRPLWLGSLKSNIGHSQSAAGVGGVIKMVQAIRHGILPRTLHAEVPSSKVDWSAGAVELLTEAREWPETGQPRRAGVSSFGVSGTNAHTIIEQAPESEEAPGVPPTGAVPAVLSAKTADALRDQVVRLRSHILARPELSLADVAASLATTRVLHEHRGAIVAADRDQLLAGLDILAAGATTSGVAHGVATDGRTAFLFTGQGSQRRGMGRELAERFPVFAEAFDDVCARFERPIRELSTEELNQTANTQCALFAFEVALFRLVESWGVRPDFLAGHSIGEIAAAHVAGVFDLDDAVKLVSARGRLMQALPTSGAMVALQATETEVVPLLTDRVSLAAINGPESVVLSGDEDAVTAVVSRFEGRKHKRLAVSHAFHSPLMEPMLDDFRAVADSLSYAEPRIPIVSGGQVEVSTSDYWVRHVRDTVRFHDSVKYLEAEGVTRFLEIGPDAVLTAMAQESTEDAVVVAATRRNRAEDGTLLAAVSTLHVHGASVDWTPLLAGVRRVDLPTYAFQHRRFWLDGPLNAEGDAASLGLGATDHPLLGAVVTMADAHGVLLTGRLSLAAQPWLAGHVVAGHVLLPGTAFVDLVLHAGDKVDCGIVEELTLREPLVLPEHDALSLQLVVGAPDETGRRTVGVHSRPEAAGAEWSCHATGVLAPGFPDTDFSLAAWPPEGAEPVAIDGLYGALAEVGLDYGPAFQCVRAAWTHESAVYAEVELADAEKADAARFGIHPALLDSALHAAGLGALDATEARLPFSWSGVSLRAFGATTIRVRLTPAGPDTIALAVADPEGRPVFTADGLLVRAVPSGALTSRNPVRDALFRVDWQPLTITAETAAEYVVASFTGYTGDLLGDAHAAAVRALELVRADSGGPKLVFLTSGAVGDAVPHPAQATVWGLVRTAQEEFPDRFVLLDADTEPTPELVAAAVATGEPELMLREGVLSGARLVRAPRASAEPGDIDGTVLVTGGTGALGADLARHLVRSRGVRRLLLTSRRGAAAPGADILTRELTALGADVRIEACDAADRDALAALLADQPITLAVHAAGVLDDGLLGDLSAERLTAVLKSKVDAAVHLHELLGDTELVLFSSAAGVFGNEGQANYAAANAFLDALARHRRANGLPGTALAWGMWASGMGDALTARPGFPALSTEDGMALFDAAAALDDAALVPIRLDLPALRARLGGDVPPLLRGLIRPTRRAAVTGSAGALADRLAALAPAERSRELLEIVRTHVAIVLGHLGSEAIDAGKPFQELGFDSLAAVELRNRLTEVTGLRLAATLVFDYPTPLVLAEHLLEGLAGGGLAETPDAPVRTGPVDEPIAIIGMACRYPGGVTSPEELWDLVAAGRDGVSEFPVNRGWEDVYDADPGKVGKSYAREGGFLHDAGEFDAAFFGISPREALAMDPQQRLLLETSWEVFERAGIDPHAVRGSKTGVFAGVMYHDYAARLNSVPEDVEGYLGTGNSGSVISGRLAYTFGLEGPAVSIDTACSSSLVAMHLAGQALRQGECSLALAGGVTVMATPNTFVEFSRQRGMATDGRCKSFAEAADGTGWGEGVGMLLLERLSDARRNGHRVLAVVRGSAVNQDGASNGLTAPNGPSQQRVIRQALAQAGLRPSDVDAVEAHGTGTTLGDPIEAQALLATYGQDREEPLWLGSVKSNLGHTQAAAGVAGVIKMVEAMRHGVLPRTLHVDEPSSHVDWAEGAVSLVTETREWPDTGRPRRAGVSSFGISGTNAHTIIEAVEPEATEPSGNPDVPPWPLSGKTEEALRAQAARLHDHLLATPEVTAADVALSLTARADLEHRAVLVAGDRDGLLVTLDALAHGETTEGIVRGTARHTGRTAFLFTGQGSQRLGMGLELAERFPVFAEVYDDVCSRFEQPLRDLSAEELNQTANTQCALFALEVALFRLVESWGVRPDFLAGHSVGEIAAAHVAGVLSLEDAVTLVSARGRLMQALPTGGAMVALRATEAEVTPLLTERVSIAALNGPESVVVSGDEDAVAAVVEGRKHKRLTVSHAFHSPLMEPMLDEFRTVVQGLTFTPPRIPIVSGGLAEVSTSDYWVRHVRDAVRFHDSVKFLEAEGVTRFLEIGPDGVLTAMAQDSLEDAVVVPALRRDKPEVTTLLTAVAGLYVHGAGVDWSPLSAGARRVDLPTYAFQRTEFWLDAGAAAGDLTAAGLADGGHPLLGGAVTLPDSGGTVFTGRLSLAAQPWLADHAVGETVLLPGTAFVDLALAAGRRHGPVVLDELTLESPLILPEHGGVDLRVWVREPDDTGACAVSVHSRADDDEPWIRHAVGTLTEDTGATPADLTAWPPAAEETDVDGLYDALADAGLNYGPVFQGVRAAWLDGTTVYAEIDLDERHHGDAARFGLHPALLDAALHTAGLGALSTEGGARLPFLWSGVSLTGLGATSLRVRLTGTGDTLSLAIADGTGAPVATVAGLTVRQVDPAAFGGGDSLFRVEWVPVRARASDTAPAVRSEVDSVVDVREATAQTLAALQSWLADESNADTPLVVLTSGAVSVAGEDTRDLARAAVWGLVRSAQSEHPGRFVLIDTDTETADLAGAVATGEAQLAIRDGKLWAPRLVKSVPSSATPRFDPEGTVLLTGATGALGRSLARHLVTGHGVRHLLLVSRSGATAPGAKGLLAELTGLGASAVLESCDVADREALAELLAGIDPEHPLTAVVHAAGVLDDGLIDSLTPERLDAVLRPKADAALNLHELAGDVDEFVLFSSAAGTFGNAGQANYAAANAFLDALAQHRLANGLPARSLAWGLWDTDDGMDASAAVARLTGSGLTTEEGLRLFDTAGDGVVLPMKLDLTALRAELGSDVPFLLRGLIKAPARRSAGASAWKRQLAGLSEEDRDARLLELVRTQVAAVLGYSGPEDVPSDRAFTELGFDSLTSVDLRNRLNSATGLRLPATLVFDHPNSDAVVARLREELSGSTAAAAVTTTPVDEPIAIVGMACRFPGGVRSPEDLWRLVSEGRDGITPFPADRGWDVEGLYDPEVSRPGTSCTRYGGFLHDAGDFDPGFFGISPREALAMDPQQRLLLETSWEAFERAGIDPATLRGSATGVFAGAMYHDYVSRLTEIPADLEGYLGTGNSGSVISGRLAYAFGLEGPAVSIDTACSSSLVAMHLAAQALRQGECGLALAGGVAVMSTPDTFIEFSRQRGMAPDGRIKAFSETADGTAWGEGVGMLLLERLSDARRNGHRVLAVLRGTAVNQDGASNGLTAPNGPSQQRVIRQALAQAGLRPSDVDAVEAHGTGTTLGDPIEAQALLATYGQDREEPLWLGSVKSNLGHTQAAAGVASVIKMVEAMRHGVLPRTLHVEEPSSHVDWTEGAVSLLTETRDWPDTGRPRRAGVSSFGISGTNAHVVLESDSAGDMAPVEQPDVLAFPLSAKTPDALREQAARLRARLLTGQAILADVAHTLATRGLFEHRAVVTAGDRDGLLDALAALAGGEPGDFVSGVAKPGGKLAFLFTGQGSQRAGMADELSAAFPVFARTFDEICARFDTLLDRPLREALAGDLVDRTEYTQCAMFAVEVALFRLVESWGLRPDCLAGHSIGELAAAHVAGVWSLEDACTVVAARGRLMQALPPGGAMIAIQATEEEIRPLIDDETVSIAAINGPVSVVVSGEEAAVTALAAGFAERGRKTKRLTVSHAFHSPLMDGMLGEFRAVLDGISAAEPRIPLVSTLTGEPLTGDQARSSEYWVRHVRDAVRFRDAVRTLEAQGVRRYLELGPDAPLTALGEHCVTNGSTVDAPLFVPSLRADRSDVESFVTALARLHVDGVRVDWAKALPGRKIDLPTYAFQHERFWLRPAAPAVGDVTGLGQSPAGHPLLGAAVEAPDSGAVLFTGRLSVQEQPWLADHVVAGTTLLPGTAFVELALRAGELTGCAAVDELTLEAPLVLPDHGGTALRIVAAAPDDTGRRALDVYSRPDEGDWIRHATGTVSPLAASAPFDLSAWAAADAETVETDGLYDGLAAAGLEYGPVFQGLRSAQRRGDDIWAEVDLPEDTTTEGFGLHPALLDAALHALGFAERGEQEADVAAGRVRLPFAWSGVRLHASGARALRVRLSPAGENAVSLVAADETGRLVATVDALTLRPVLLEQLGARQGSHESLFGLAWAPVPLDPTAPVAASWAVVGVDDYKLDAALTAAGYRGQVHADLAALADVTDRVPELVFVSCAPDHSQGLAAAAHTAAHRALELVRAWLAEDRFAGSRLVLVTGGAVDEPAQAVIWGLVRSAQSEHPGRFVLVDLDEQDASYRVLLPALASGEPQLELREGTVKAPRLVKPAVTAVESEARTDGAVLITGGTGALGAALARHLVIAHGKTRLVLAGRRGPDAPGAGELAGELRDLGAEVAVVACDAADREALRRLLAEHPVTGVVHAAGVLDDVVLDGLTPDRLDAVLRPKVDAAVNLHELAGDVDEFVLFSSAAGTFGNPGQANYAAANAFLDALARHRHAHGLPATSLAWGLWAGDGMAGGMSGRDLDRMTASGAGALSTEEGLALFDLAVTAAEPVLLPMRLDLATVRAGLGTDVPPLLRGLIRGTGKRAETAGSPTGDALKAELAGMTGEERAAALLNLVATHVAGVLGHAGPEQVDPDKAFTELGFDSLAAVELRNRVNEATGLRLPATLVFDHPTTAAVAELVGAEIVVEDAPPPLGVLAELDRLEAAFAGGSPDDAIRGKVKDRLRALLAACDPGEGTESVADRLEDASDDEMFEFIGKELGIS</sequence>
<dbReference type="Gene3D" id="3.10.129.110">
    <property type="entry name" value="Polyketide synthase dehydratase"/>
    <property type="match status" value="3"/>
</dbReference>
<dbReference type="Gene3D" id="3.40.47.10">
    <property type="match status" value="3"/>
</dbReference>
<dbReference type="InterPro" id="IPR020806">
    <property type="entry name" value="PKS_PP-bd"/>
</dbReference>
<feature type="domain" description="Ketosynthase family 3 (KS3)" evidence="13">
    <location>
        <begin position="3357"/>
        <end position="3781"/>
    </location>
</feature>
<dbReference type="InterPro" id="IPR018201">
    <property type="entry name" value="Ketoacyl_synth_AS"/>
</dbReference>
<feature type="domain" description="Carrier" evidence="12">
    <location>
        <begin position="4986"/>
        <end position="5061"/>
    </location>
</feature>
<dbReference type="InterPro" id="IPR006162">
    <property type="entry name" value="Ppantetheine_attach_site"/>
</dbReference>
<dbReference type="InterPro" id="IPR049900">
    <property type="entry name" value="PKS_mFAS_DH"/>
</dbReference>
<dbReference type="SUPFAM" id="SSF55048">
    <property type="entry name" value="Probable ACP-binding domain of malonyl-CoA ACP transacylase"/>
    <property type="match status" value="3"/>
</dbReference>
<organism evidence="15 16">
    <name type="scientific">Amycolatopsis keratiniphila subsp. keratiniphila</name>
    <dbReference type="NCBI Taxonomy" id="227715"/>
    <lineage>
        <taxon>Bacteria</taxon>
        <taxon>Bacillati</taxon>
        <taxon>Actinomycetota</taxon>
        <taxon>Actinomycetes</taxon>
        <taxon>Pseudonocardiales</taxon>
        <taxon>Pseudonocardiaceae</taxon>
        <taxon>Amycolatopsis</taxon>
        <taxon>Amycolatopsis japonica group</taxon>
    </lineage>
</organism>
<evidence type="ECO:0000256" key="3">
    <source>
        <dbReference type="ARBA" id="ARBA00022450"/>
    </source>
</evidence>
<evidence type="ECO:0000256" key="6">
    <source>
        <dbReference type="ARBA" id="ARBA00022737"/>
    </source>
</evidence>